<name>A0A8J3EF06_9PROT</name>
<organism evidence="2 3">
    <name type="scientific">Caldovatus sediminis</name>
    <dbReference type="NCBI Taxonomy" id="2041189"/>
    <lineage>
        <taxon>Bacteria</taxon>
        <taxon>Pseudomonadati</taxon>
        <taxon>Pseudomonadota</taxon>
        <taxon>Alphaproteobacteria</taxon>
        <taxon>Acetobacterales</taxon>
        <taxon>Roseomonadaceae</taxon>
        <taxon>Caldovatus</taxon>
    </lineage>
</organism>
<dbReference type="AlphaFoldDB" id="A0A8J3EF06"/>
<dbReference type="EMBL" id="BMKS01000018">
    <property type="protein sequence ID" value="GGG48726.1"/>
    <property type="molecule type" value="Genomic_DNA"/>
</dbReference>
<proteinExistence type="predicted"/>
<feature type="region of interest" description="Disordered" evidence="1">
    <location>
        <begin position="1"/>
        <end position="93"/>
    </location>
</feature>
<accession>A0A8J3EF06</accession>
<keyword evidence="3" id="KW-1185">Reference proteome</keyword>
<reference evidence="2 3" key="1">
    <citation type="journal article" date="2014" name="Int. J. Syst. Evol. Microbiol.">
        <title>Complete genome sequence of Corynebacterium casei LMG S-19264T (=DSM 44701T), isolated from a smear-ripened cheese.</title>
        <authorList>
            <consortium name="US DOE Joint Genome Institute (JGI-PGF)"/>
            <person name="Walter F."/>
            <person name="Albersmeier A."/>
            <person name="Kalinowski J."/>
            <person name="Ruckert C."/>
        </authorList>
    </citation>
    <scope>NUCLEOTIDE SEQUENCE [LARGE SCALE GENOMIC DNA]</scope>
    <source>
        <strain evidence="2 3">CGMCC 1.16330</strain>
    </source>
</reference>
<dbReference type="Proteomes" id="UP000597507">
    <property type="component" value="Unassembled WGS sequence"/>
</dbReference>
<feature type="compositionally biased region" description="Basic and acidic residues" evidence="1">
    <location>
        <begin position="83"/>
        <end position="93"/>
    </location>
</feature>
<protein>
    <submittedName>
        <fullName evidence="2">Uncharacterized protein</fullName>
    </submittedName>
</protein>
<evidence type="ECO:0000256" key="1">
    <source>
        <dbReference type="SAM" id="MobiDB-lite"/>
    </source>
</evidence>
<comment type="caution">
    <text evidence="2">The sequence shown here is derived from an EMBL/GenBank/DDBJ whole genome shotgun (WGS) entry which is preliminary data.</text>
</comment>
<sequence>MDHAWSGPKGAVGAIPDRHPSGADLGGTEGPSVLRGVRPGAPGSAPGFPNQAAVRLDVRDCGKARRAPAGASPDCRAAPTAQREPDATRRCQK</sequence>
<evidence type="ECO:0000313" key="2">
    <source>
        <dbReference type="EMBL" id="GGG48726.1"/>
    </source>
</evidence>
<gene>
    <name evidence="2" type="ORF">GCM10010964_40120</name>
</gene>
<evidence type="ECO:0000313" key="3">
    <source>
        <dbReference type="Proteomes" id="UP000597507"/>
    </source>
</evidence>